<organism evidence="2 3">
    <name type="scientific">Solanum bulbocastanum</name>
    <name type="common">Wild potato</name>
    <dbReference type="NCBI Taxonomy" id="147425"/>
    <lineage>
        <taxon>Eukaryota</taxon>
        <taxon>Viridiplantae</taxon>
        <taxon>Streptophyta</taxon>
        <taxon>Embryophyta</taxon>
        <taxon>Tracheophyta</taxon>
        <taxon>Spermatophyta</taxon>
        <taxon>Magnoliopsida</taxon>
        <taxon>eudicotyledons</taxon>
        <taxon>Gunneridae</taxon>
        <taxon>Pentapetalae</taxon>
        <taxon>asterids</taxon>
        <taxon>lamiids</taxon>
        <taxon>Solanales</taxon>
        <taxon>Solanaceae</taxon>
        <taxon>Solanoideae</taxon>
        <taxon>Solaneae</taxon>
        <taxon>Solanum</taxon>
    </lineage>
</organism>
<keyword evidence="3" id="KW-1185">Reference proteome</keyword>
<dbReference type="EMBL" id="JBANQN010000009">
    <property type="protein sequence ID" value="KAK6779807.1"/>
    <property type="molecule type" value="Genomic_DNA"/>
</dbReference>
<dbReference type="Proteomes" id="UP001371456">
    <property type="component" value="Unassembled WGS sequence"/>
</dbReference>
<evidence type="ECO:0000313" key="3">
    <source>
        <dbReference type="Proteomes" id="UP001371456"/>
    </source>
</evidence>
<protein>
    <submittedName>
        <fullName evidence="2">Uncharacterized protein</fullName>
    </submittedName>
</protein>
<name>A0AAN8T776_SOLBU</name>
<accession>A0AAN8T776</accession>
<proteinExistence type="predicted"/>
<gene>
    <name evidence="2" type="ORF">RDI58_021991</name>
</gene>
<evidence type="ECO:0000313" key="2">
    <source>
        <dbReference type="EMBL" id="KAK6779807.1"/>
    </source>
</evidence>
<sequence length="176" mass="20093">MDNYILTCFHHRGVLSNTLTVLTKDFVKDFIYGNEFHVYVVHRVDELEEFPTPNGPLEWPDPVDISVGIYTDGSVENDDVSYLNEDYSDLNVIDKDLLGADTDQTEADTDLPSSDTNVNVIPDEDDSSVDEELRCFMAKRRNKRNPNLRKKIDLNPRKMKTILEEVPIGEVGVDRT</sequence>
<evidence type="ECO:0000256" key="1">
    <source>
        <dbReference type="SAM" id="MobiDB-lite"/>
    </source>
</evidence>
<reference evidence="2 3" key="1">
    <citation type="submission" date="2024-02" db="EMBL/GenBank/DDBJ databases">
        <title>de novo genome assembly of Solanum bulbocastanum strain 11H21.</title>
        <authorList>
            <person name="Hosaka A.J."/>
        </authorList>
    </citation>
    <scope>NUCLEOTIDE SEQUENCE [LARGE SCALE GENOMIC DNA]</scope>
    <source>
        <tissue evidence="2">Young leaves</tissue>
    </source>
</reference>
<comment type="caution">
    <text evidence="2">The sequence shown here is derived from an EMBL/GenBank/DDBJ whole genome shotgun (WGS) entry which is preliminary data.</text>
</comment>
<dbReference type="AlphaFoldDB" id="A0AAN8T776"/>
<feature type="region of interest" description="Disordered" evidence="1">
    <location>
        <begin position="103"/>
        <end position="125"/>
    </location>
</feature>